<dbReference type="PANTHER" id="PTHR31096:SF14">
    <property type="entry name" value="ACT DOMAIN-CONTAINING PROTEIN ACR"/>
    <property type="match status" value="1"/>
</dbReference>
<protein>
    <recommendedName>
        <fullName evidence="2">ACT domain-containing protein ACR</fullName>
    </recommendedName>
    <alternativeName>
        <fullName evidence="2">Protein ACT DOMAIN REPEATS</fullName>
    </alternativeName>
</protein>
<comment type="function">
    <text evidence="2">Binds amino acids.</text>
</comment>
<keyword evidence="3" id="KW-0472">Membrane</keyword>
<evidence type="ECO:0000256" key="1">
    <source>
        <dbReference type="ARBA" id="ARBA00022737"/>
    </source>
</evidence>
<dbReference type="Proteomes" id="UP000694864">
    <property type="component" value="Chromosome 9"/>
</dbReference>
<keyword evidence="1 2" id="KW-0677">Repeat</keyword>
<dbReference type="InterPro" id="IPR002912">
    <property type="entry name" value="ACT_dom"/>
</dbReference>
<keyword evidence="3" id="KW-0812">Transmembrane</keyword>
<dbReference type="GeneID" id="104715305"/>
<organism evidence="5 6">
    <name type="scientific">Camelina sativa</name>
    <name type="common">False flax</name>
    <name type="synonym">Myagrum sativum</name>
    <dbReference type="NCBI Taxonomy" id="90675"/>
    <lineage>
        <taxon>Eukaryota</taxon>
        <taxon>Viridiplantae</taxon>
        <taxon>Streptophyta</taxon>
        <taxon>Embryophyta</taxon>
        <taxon>Tracheophyta</taxon>
        <taxon>Spermatophyta</taxon>
        <taxon>Magnoliopsida</taxon>
        <taxon>eudicotyledons</taxon>
        <taxon>Gunneridae</taxon>
        <taxon>Pentapetalae</taxon>
        <taxon>rosids</taxon>
        <taxon>malvids</taxon>
        <taxon>Brassicales</taxon>
        <taxon>Brassicaceae</taxon>
        <taxon>Camelineae</taxon>
        <taxon>Camelina</taxon>
    </lineage>
</organism>
<evidence type="ECO:0000313" key="5">
    <source>
        <dbReference type="Proteomes" id="UP000694864"/>
    </source>
</evidence>
<keyword evidence="3" id="KW-1133">Transmembrane helix</keyword>
<evidence type="ECO:0000259" key="4">
    <source>
        <dbReference type="PROSITE" id="PS51671"/>
    </source>
</evidence>
<feature type="domain" description="ACT" evidence="4">
    <location>
        <begin position="12"/>
        <end position="95"/>
    </location>
</feature>
<name>A0ABM0TTA4_CAMSA</name>
<evidence type="ECO:0000256" key="2">
    <source>
        <dbReference type="RuleBase" id="RU369043"/>
    </source>
</evidence>
<dbReference type="Pfam" id="PF24931">
    <property type="entry name" value="ACT_ACR9_3rd"/>
    <property type="match status" value="1"/>
</dbReference>
<dbReference type="InterPro" id="IPR040217">
    <property type="entry name" value="ACR1-12"/>
</dbReference>
<sequence length="289" mass="32836">MPSCPASTPVYLLKFFCLDRNGLLHDVTRVLTELELSIQTVKVTTTPDGRVMDLFFITDNMDLLHTEKRQEDTRGKFRSVLGESCISCELQLAGPEYDCHQNIPSLSPPVAEELFSSEQLTDEDNRVQLLTDDMIKLKDSAIAVDNCLSPAHTLLQIRCVDHRGFLYDVLRTLKDFEIKVIGKTNMRILFIFILVLFIFTSCEIWLDCHAALDAIKTPEEWLRYRSELDNITRGIRVMGELSFKLSSPKANELARAIASSVTKDGRLQSYLALGGPAWLHDRIENERRG</sequence>
<dbReference type="RefSeq" id="XP_010431025.1">
    <property type="nucleotide sequence ID" value="XM_010432723.1"/>
</dbReference>
<gene>
    <name evidence="6" type="primary">LOC104715305</name>
</gene>
<dbReference type="PROSITE" id="PS51671">
    <property type="entry name" value="ACT"/>
    <property type="match status" value="1"/>
</dbReference>
<dbReference type="Pfam" id="PF01842">
    <property type="entry name" value="ACT"/>
    <property type="match status" value="1"/>
</dbReference>
<dbReference type="Gene3D" id="3.30.70.260">
    <property type="match status" value="1"/>
</dbReference>
<dbReference type="SUPFAM" id="SSF55021">
    <property type="entry name" value="ACT-like"/>
    <property type="match status" value="1"/>
</dbReference>
<accession>A0ABM0TTA4</accession>
<keyword evidence="5" id="KW-1185">Reference proteome</keyword>
<dbReference type="PANTHER" id="PTHR31096">
    <property type="entry name" value="ACT DOMAIN-CONTAINING PROTEIN ACR4-RELATED"/>
    <property type="match status" value="1"/>
</dbReference>
<dbReference type="InterPro" id="IPR045865">
    <property type="entry name" value="ACT-like_dom_sf"/>
</dbReference>
<reference evidence="5" key="1">
    <citation type="journal article" date="2014" name="Nat. Commun.">
        <title>The emerging biofuel crop Camelina sativa retains a highly undifferentiated hexaploid genome structure.</title>
        <authorList>
            <person name="Kagale S."/>
            <person name="Koh C."/>
            <person name="Nixon J."/>
            <person name="Bollina V."/>
            <person name="Clarke W.E."/>
            <person name="Tuteja R."/>
            <person name="Spillane C."/>
            <person name="Robinson S.J."/>
            <person name="Links M.G."/>
            <person name="Clarke C."/>
            <person name="Higgins E.E."/>
            <person name="Huebert T."/>
            <person name="Sharpe A.G."/>
            <person name="Parkin I.A."/>
        </authorList>
    </citation>
    <scope>NUCLEOTIDE SEQUENCE [LARGE SCALE GENOMIC DNA]</scope>
    <source>
        <strain evidence="5">cv. DH55</strain>
    </source>
</reference>
<evidence type="ECO:0000313" key="6">
    <source>
        <dbReference type="RefSeq" id="XP_010431025.1"/>
    </source>
</evidence>
<reference evidence="6" key="2">
    <citation type="submission" date="2025-08" db="UniProtKB">
        <authorList>
            <consortium name="RefSeq"/>
        </authorList>
    </citation>
    <scope>IDENTIFICATION</scope>
    <source>
        <tissue evidence="6">Leaf</tissue>
    </source>
</reference>
<evidence type="ECO:0000256" key="3">
    <source>
        <dbReference type="SAM" id="Phobius"/>
    </source>
</evidence>
<feature type="transmembrane region" description="Helical" evidence="3">
    <location>
        <begin position="188"/>
        <end position="206"/>
    </location>
</feature>
<proteinExistence type="predicted"/>